<sequence>MLDYPLLAALAAVIRTGSFERAARQLHVTPSAVSQRVKLLEERLGTVLVVRGQPCTGTAAGQRLCQHVEQVVLLESELRGTLPGLSPADGPVTLRIAVNADSLATWFVAAMAEVPSCLFDLVLDDQDHSAEWLRKGEVLAAVTASAAPVPGCNSHPLGALRYRATASPGYMRRHFADGVTAESLAGAPCLTFNRKDRLQIQWLRLVLSDPDPARIPTPPTHWLPSTHAFVDGALAGLGWGMNPDPLVADHLAAGRLVELLPGRPLDVPLYWQQSRISGAALAELSRAVLRAGRQALHAADGDEREDGSAESPSAR</sequence>
<evidence type="ECO:0000313" key="7">
    <source>
        <dbReference type="EMBL" id="MBK1837717.1"/>
    </source>
</evidence>
<feature type="domain" description="HTH lysR-type" evidence="6">
    <location>
        <begin position="2"/>
        <end position="58"/>
    </location>
</feature>
<dbReference type="Pfam" id="PF03466">
    <property type="entry name" value="LysR_substrate"/>
    <property type="match status" value="1"/>
</dbReference>
<evidence type="ECO:0000256" key="4">
    <source>
        <dbReference type="ARBA" id="ARBA00023163"/>
    </source>
</evidence>
<dbReference type="Proteomes" id="UP000652760">
    <property type="component" value="Unassembled WGS sequence"/>
</dbReference>
<dbReference type="InterPro" id="IPR050176">
    <property type="entry name" value="LTTR"/>
</dbReference>
<dbReference type="Gene3D" id="1.10.10.10">
    <property type="entry name" value="Winged helix-like DNA-binding domain superfamily/Winged helix DNA-binding domain"/>
    <property type="match status" value="1"/>
</dbReference>
<gene>
    <name evidence="7" type="ORF">JHL17_09850</name>
</gene>
<accession>A0ABS1F2S7</accession>
<dbReference type="NCBIfam" id="NF009888">
    <property type="entry name" value="PRK13348.1"/>
    <property type="match status" value="1"/>
</dbReference>
<keyword evidence="8" id="KW-1185">Reference proteome</keyword>
<dbReference type="RefSeq" id="WP_200192555.1">
    <property type="nucleotide sequence ID" value="NZ_JAENHM010000030.1"/>
</dbReference>
<evidence type="ECO:0000256" key="2">
    <source>
        <dbReference type="ARBA" id="ARBA00023015"/>
    </source>
</evidence>
<evidence type="ECO:0000256" key="1">
    <source>
        <dbReference type="ARBA" id="ARBA00009437"/>
    </source>
</evidence>
<keyword evidence="3" id="KW-0238">DNA-binding</keyword>
<dbReference type="SUPFAM" id="SSF53850">
    <property type="entry name" value="Periplasmic binding protein-like II"/>
    <property type="match status" value="1"/>
</dbReference>
<dbReference type="PANTHER" id="PTHR30579:SF2">
    <property type="entry name" value="HTH-TYPE TRANSCRIPTIONAL REGULATOR ARGP"/>
    <property type="match status" value="1"/>
</dbReference>
<feature type="region of interest" description="Disordered" evidence="5">
    <location>
        <begin position="296"/>
        <end position="315"/>
    </location>
</feature>
<dbReference type="PROSITE" id="PS50931">
    <property type="entry name" value="HTH_LYSR"/>
    <property type="match status" value="1"/>
</dbReference>
<dbReference type="InterPro" id="IPR000847">
    <property type="entry name" value="LysR_HTH_N"/>
</dbReference>
<dbReference type="InterPro" id="IPR036388">
    <property type="entry name" value="WH-like_DNA-bd_sf"/>
</dbReference>
<dbReference type="Gene3D" id="3.40.190.290">
    <property type="match status" value="1"/>
</dbReference>
<comment type="caution">
    <text evidence="7">The sequence shown here is derived from an EMBL/GenBank/DDBJ whole genome shotgun (WGS) entry which is preliminary data.</text>
</comment>
<evidence type="ECO:0000256" key="3">
    <source>
        <dbReference type="ARBA" id="ARBA00023125"/>
    </source>
</evidence>
<keyword evidence="2" id="KW-0805">Transcription regulation</keyword>
<evidence type="ECO:0000313" key="8">
    <source>
        <dbReference type="Proteomes" id="UP000652760"/>
    </source>
</evidence>
<evidence type="ECO:0000256" key="5">
    <source>
        <dbReference type="SAM" id="MobiDB-lite"/>
    </source>
</evidence>
<proteinExistence type="inferred from homology"/>
<protein>
    <submittedName>
        <fullName evidence="7">LysR family transcriptional regulator ArgP</fullName>
    </submittedName>
</protein>
<name>A0ABS1F2S7_9PROT</name>
<dbReference type="NCBIfam" id="TIGR03298">
    <property type="entry name" value="argP"/>
    <property type="match status" value="1"/>
</dbReference>
<dbReference type="PRINTS" id="PR00039">
    <property type="entry name" value="HTHLYSR"/>
</dbReference>
<reference evidence="8" key="1">
    <citation type="submission" date="2021-01" db="EMBL/GenBank/DDBJ databases">
        <title>Genome public.</title>
        <authorList>
            <person name="Liu C."/>
            <person name="Sun Q."/>
        </authorList>
    </citation>
    <scope>NUCLEOTIDE SEQUENCE [LARGE SCALE GENOMIC DNA]</scope>
    <source>
        <strain evidence="8">YIM B02556</strain>
    </source>
</reference>
<dbReference type="PANTHER" id="PTHR30579">
    <property type="entry name" value="TRANSCRIPTIONAL REGULATOR"/>
    <property type="match status" value="1"/>
</dbReference>
<evidence type="ECO:0000259" key="6">
    <source>
        <dbReference type="PROSITE" id="PS50931"/>
    </source>
</evidence>
<dbReference type="InterPro" id="IPR036390">
    <property type="entry name" value="WH_DNA-bd_sf"/>
</dbReference>
<dbReference type="InterPro" id="IPR017685">
    <property type="entry name" value="ArgP"/>
</dbReference>
<keyword evidence="4" id="KW-0804">Transcription</keyword>
<dbReference type="NCBIfam" id="NF002964">
    <property type="entry name" value="PRK03635.1"/>
    <property type="match status" value="1"/>
</dbReference>
<organism evidence="7 8">
    <name type="scientific">Azospirillum endophyticum</name>
    <dbReference type="NCBI Taxonomy" id="2800326"/>
    <lineage>
        <taxon>Bacteria</taxon>
        <taxon>Pseudomonadati</taxon>
        <taxon>Pseudomonadota</taxon>
        <taxon>Alphaproteobacteria</taxon>
        <taxon>Rhodospirillales</taxon>
        <taxon>Azospirillaceae</taxon>
        <taxon>Azospirillum</taxon>
    </lineage>
</organism>
<dbReference type="SUPFAM" id="SSF46785">
    <property type="entry name" value="Winged helix' DNA-binding domain"/>
    <property type="match status" value="1"/>
</dbReference>
<dbReference type="Pfam" id="PF00126">
    <property type="entry name" value="HTH_1"/>
    <property type="match status" value="1"/>
</dbReference>
<comment type="similarity">
    <text evidence="1">Belongs to the LysR transcriptional regulatory family.</text>
</comment>
<dbReference type="EMBL" id="JAENHM010000030">
    <property type="protein sequence ID" value="MBK1837717.1"/>
    <property type="molecule type" value="Genomic_DNA"/>
</dbReference>
<dbReference type="InterPro" id="IPR005119">
    <property type="entry name" value="LysR_subst-bd"/>
</dbReference>